<evidence type="ECO:0000313" key="2">
    <source>
        <dbReference type="Proteomes" id="UP000838756"/>
    </source>
</evidence>
<protein>
    <submittedName>
        <fullName evidence="1">Jg25650 protein</fullName>
    </submittedName>
</protein>
<organism evidence="1 2">
    <name type="scientific">Pararge aegeria aegeria</name>
    <dbReference type="NCBI Taxonomy" id="348720"/>
    <lineage>
        <taxon>Eukaryota</taxon>
        <taxon>Metazoa</taxon>
        <taxon>Ecdysozoa</taxon>
        <taxon>Arthropoda</taxon>
        <taxon>Hexapoda</taxon>
        <taxon>Insecta</taxon>
        <taxon>Pterygota</taxon>
        <taxon>Neoptera</taxon>
        <taxon>Endopterygota</taxon>
        <taxon>Lepidoptera</taxon>
        <taxon>Glossata</taxon>
        <taxon>Ditrysia</taxon>
        <taxon>Papilionoidea</taxon>
        <taxon>Nymphalidae</taxon>
        <taxon>Satyrinae</taxon>
        <taxon>Satyrini</taxon>
        <taxon>Parargina</taxon>
        <taxon>Pararge</taxon>
    </lineage>
</organism>
<gene>
    <name evidence="1" type="primary">jg25650</name>
    <name evidence="1" type="ORF">PAEG_LOCUS7840</name>
</gene>
<accession>A0A8S4R0N9</accession>
<dbReference type="Proteomes" id="UP000838756">
    <property type="component" value="Unassembled WGS sequence"/>
</dbReference>
<dbReference type="EMBL" id="CAKXAJ010022858">
    <property type="protein sequence ID" value="CAH2227311.1"/>
    <property type="molecule type" value="Genomic_DNA"/>
</dbReference>
<keyword evidence="2" id="KW-1185">Reference proteome</keyword>
<feature type="non-terminal residue" evidence="1">
    <location>
        <position position="1"/>
    </location>
</feature>
<comment type="caution">
    <text evidence="1">The sequence shown here is derived from an EMBL/GenBank/DDBJ whole genome shotgun (WGS) entry which is preliminary data.</text>
</comment>
<name>A0A8S4R0N9_9NEOP</name>
<reference evidence="1" key="1">
    <citation type="submission" date="2022-03" db="EMBL/GenBank/DDBJ databases">
        <authorList>
            <person name="Lindestad O."/>
        </authorList>
    </citation>
    <scope>NUCLEOTIDE SEQUENCE</scope>
</reference>
<dbReference type="AlphaFoldDB" id="A0A8S4R0N9"/>
<proteinExistence type="predicted"/>
<evidence type="ECO:0000313" key="1">
    <source>
        <dbReference type="EMBL" id="CAH2227311.1"/>
    </source>
</evidence>
<sequence>IHGHYVPHKKAQSLSAALERVSLCSEYLFVIKSEMRRSVDEP</sequence>